<evidence type="ECO:0000256" key="1">
    <source>
        <dbReference type="SAM" id="MobiDB-lite"/>
    </source>
</evidence>
<sequence length="139" mass="15535">MAELQGQQGSMPGNKPSPERMPATPAVALGGNITQANRRPQQSVRQFAGADFDTAKTIAARFGLNLKSYRQRLRDSISWYCEPQDWTFRVDSTEWRHDRGCGKNGTLSVSLAVAVRFGEGERTWRCVYRPEATGRLQCA</sequence>
<accession>A0A9X2KRX0</accession>
<gene>
    <name evidence="2" type="ORF">M9978_22675</name>
</gene>
<evidence type="ECO:0000313" key="3">
    <source>
        <dbReference type="Proteomes" id="UP001139451"/>
    </source>
</evidence>
<dbReference type="RefSeq" id="WP_254297411.1">
    <property type="nucleotide sequence ID" value="NZ_JAMLDX010000037.1"/>
</dbReference>
<dbReference type="AlphaFoldDB" id="A0A9X2KRX0"/>
<reference evidence="2" key="1">
    <citation type="submission" date="2022-05" db="EMBL/GenBank/DDBJ databases">
        <title>Sphingomonas sp. strain MG17 Genome sequencing and assembly.</title>
        <authorList>
            <person name="Kim I."/>
        </authorList>
    </citation>
    <scope>NUCLEOTIDE SEQUENCE</scope>
    <source>
        <strain evidence="2">MG17</strain>
    </source>
</reference>
<organism evidence="2 3">
    <name type="scientific">Sphingomonas tagetis</name>
    <dbReference type="NCBI Taxonomy" id="2949092"/>
    <lineage>
        <taxon>Bacteria</taxon>
        <taxon>Pseudomonadati</taxon>
        <taxon>Pseudomonadota</taxon>
        <taxon>Alphaproteobacteria</taxon>
        <taxon>Sphingomonadales</taxon>
        <taxon>Sphingomonadaceae</taxon>
        <taxon>Sphingomonas</taxon>
    </lineage>
</organism>
<protein>
    <submittedName>
        <fullName evidence="2">Uncharacterized protein</fullName>
    </submittedName>
</protein>
<name>A0A9X2KRX0_9SPHN</name>
<comment type="caution">
    <text evidence="2">The sequence shown here is derived from an EMBL/GenBank/DDBJ whole genome shotgun (WGS) entry which is preliminary data.</text>
</comment>
<evidence type="ECO:0000313" key="2">
    <source>
        <dbReference type="EMBL" id="MCP3733213.1"/>
    </source>
</evidence>
<dbReference type="Proteomes" id="UP001139451">
    <property type="component" value="Unassembled WGS sequence"/>
</dbReference>
<proteinExistence type="predicted"/>
<feature type="region of interest" description="Disordered" evidence="1">
    <location>
        <begin position="1"/>
        <end position="25"/>
    </location>
</feature>
<feature type="compositionally biased region" description="Polar residues" evidence="1">
    <location>
        <begin position="1"/>
        <end position="11"/>
    </location>
</feature>
<keyword evidence="3" id="KW-1185">Reference proteome</keyword>
<dbReference type="EMBL" id="JAMLDX010000037">
    <property type="protein sequence ID" value="MCP3733213.1"/>
    <property type="molecule type" value="Genomic_DNA"/>
</dbReference>